<dbReference type="EMBL" id="MU129044">
    <property type="protein sequence ID" value="KAF9509062.1"/>
    <property type="molecule type" value="Genomic_DNA"/>
</dbReference>
<evidence type="ECO:0000313" key="1">
    <source>
        <dbReference type="EMBL" id="KAF9509062.1"/>
    </source>
</evidence>
<comment type="caution">
    <text evidence="1">The sequence shown here is derived from an EMBL/GenBank/DDBJ whole genome shotgun (WGS) entry which is preliminary data.</text>
</comment>
<name>A0A9P6DPJ7_9AGAM</name>
<gene>
    <name evidence="1" type="ORF">BS47DRAFT_1301995</name>
</gene>
<dbReference type="Gene3D" id="3.40.50.11350">
    <property type="match status" value="1"/>
</dbReference>
<keyword evidence="2" id="KW-1185">Reference proteome</keyword>
<evidence type="ECO:0000313" key="2">
    <source>
        <dbReference type="Proteomes" id="UP000886523"/>
    </source>
</evidence>
<evidence type="ECO:0008006" key="3">
    <source>
        <dbReference type="Google" id="ProtNLM"/>
    </source>
</evidence>
<proteinExistence type="predicted"/>
<protein>
    <recommendedName>
        <fullName evidence="3">O-fucosyltransferase family protein</fullName>
    </recommendedName>
</protein>
<reference evidence="1" key="1">
    <citation type="journal article" date="2020" name="Nat. Commun.">
        <title>Large-scale genome sequencing of mycorrhizal fungi provides insights into the early evolution of symbiotic traits.</title>
        <authorList>
            <person name="Miyauchi S."/>
            <person name="Kiss E."/>
            <person name="Kuo A."/>
            <person name="Drula E."/>
            <person name="Kohler A."/>
            <person name="Sanchez-Garcia M."/>
            <person name="Morin E."/>
            <person name="Andreopoulos B."/>
            <person name="Barry K.W."/>
            <person name="Bonito G."/>
            <person name="Buee M."/>
            <person name="Carver A."/>
            <person name="Chen C."/>
            <person name="Cichocki N."/>
            <person name="Clum A."/>
            <person name="Culley D."/>
            <person name="Crous P.W."/>
            <person name="Fauchery L."/>
            <person name="Girlanda M."/>
            <person name="Hayes R.D."/>
            <person name="Keri Z."/>
            <person name="LaButti K."/>
            <person name="Lipzen A."/>
            <person name="Lombard V."/>
            <person name="Magnuson J."/>
            <person name="Maillard F."/>
            <person name="Murat C."/>
            <person name="Nolan M."/>
            <person name="Ohm R.A."/>
            <person name="Pangilinan J."/>
            <person name="Pereira M.F."/>
            <person name="Perotto S."/>
            <person name="Peter M."/>
            <person name="Pfister S."/>
            <person name="Riley R."/>
            <person name="Sitrit Y."/>
            <person name="Stielow J.B."/>
            <person name="Szollosi G."/>
            <person name="Zifcakova L."/>
            <person name="Stursova M."/>
            <person name="Spatafora J.W."/>
            <person name="Tedersoo L."/>
            <person name="Vaario L.M."/>
            <person name="Yamada A."/>
            <person name="Yan M."/>
            <person name="Wang P."/>
            <person name="Xu J."/>
            <person name="Bruns T."/>
            <person name="Baldrian P."/>
            <person name="Vilgalys R."/>
            <person name="Dunand C."/>
            <person name="Henrissat B."/>
            <person name="Grigoriev I.V."/>
            <person name="Hibbett D."/>
            <person name="Nagy L.G."/>
            <person name="Martin F.M."/>
        </authorList>
    </citation>
    <scope>NUCLEOTIDE SEQUENCE</scope>
    <source>
        <strain evidence="1">UP504</strain>
    </source>
</reference>
<dbReference type="OrthoDB" id="3345970at2759"/>
<dbReference type="AlphaFoldDB" id="A0A9P6DPJ7"/>
<dbReference type="Proteomes" id="UP000886523">
    <property type="component" value="Unassembled WGS sequence"/>
</dbReference>
<organism evidence="1 2">
    <name type="scientific">Hydnum rufescens UP504</name>
    <dbReference type="NCBI Taxonomy" id="1448309"/>
    <lineage>
        <taxon>Eukaryota</taxon>
        <taxon>Fungi</taxon>
        <taxon>Dikarya</taxon>
        <taxon>Basidiomycota</taxon>
        <taxon>Agaricomycotina</taxon>
        <taxon>Agaricomycetes</taxon>
        <taxon>Cantharellales</taxon>
        <taxon>Hydnaceae</taxon>
        <taxon>Hydnum</taxon>
    </lineage>
</organism>
<dbReference type="CDD" id="cd11296">
    <property type="entry name" value="O-FucT_like"/>
    <property type="match status" value="1"/>
</dbReference>
<sequence>MVARTRGYSARDWPLTLGWNNLRYIIESALLHAQMLNRTLVIPSFYYARSCEFAQPVCASFAQQFRRGDEIGMGDFGYLSEEQQQAWRVPMHLMIDLARLRQVHPVITVAEYLHLHDLPLSHERGDGHWGREKYILPDTPNSVYVFSQATYEPSGVVRVDRAPYQPLRSHAFENGPIFLALKEELQEAKAIDLDRVQTLLRNNKLAEWDTDAEFDMLLRDNGWTMVYTFQGVWMEMLKTVTEPIAQVAMMSQVRGFLDEYEGVDSDVLLTEGEIHSNMKPGSIRFHTASARTRYASLVMTGVRPIAPIRELAERLARKMQRLNHGRQFMSAHMRRGDFVAFSWAPENSVEGHIARVKARLARGLKLLHKLASEPPRPIDVPGVTPDTFFAGAPLPLPDDKFFVATDERDPAGLAYMRSQGAVLIGDLITPEERRIVGWPLLLTDVLSQVEQLIASRGVFFSGHSMSSLAGGIANYRGARGFDARTSVFD</sequence>
<accession>A0A9P6DPJ7</accession>